<proteinExistence type="predicted"/>
<evidence type="ECO:0000313" key="2">
    <source>
        <dbReference type="Proteomes" id="UP001066276"/>
    </source>
</evidence>
<gene>
    <name evidence="1" type="ORF">NDU88_002728</name>
</gene>
<protein>
    <submittedName>
        <fullName evidence="1">Uncharacterized protein</fullName>
    </submittedName>
</protein>
<reference evidence="1" key="1">
    <citation type="journal article" date="2022" name="bioRxiv">
        <title>Sequencing and chromosome-scale assembly of the giantPleurodeles waltlgenome.</title>
        <authorList>
            <person name="Brown T."/>
            <person name="Elewa A."/>
            <person name="Iarovenko S."/>
            <person name="Subramanian E."/>
            <person name="Araus A.J."/>
            <person name="Petzold A."/>
            <person name="Susuki M."/>
            <person name="Suzuki K.-i.T."/>
            <person name="Hayashi T."/>
            <person name="Toyoda A."/>
            <person name="Oliveira C."/>
            <person name="Osipova E."/>
            <person name="Leigh N.D."/>
            <person name="Simon A."/>
            <person name="Yun M.H."/>
        </authorList>
    </citation>
    <scope>NUCLEOTIDE SEQUENCE</scope>
    <source>
        <strain evidence="1">20211129_DDA</strain>
        <tissue evidence="1">Liver</tissue>
    </source>
</reference>
<keyword evidence="2" id="KW-1185">Reference proteome</keyword>
<accession>A0AAV7SFB5</accession>
<sequence>MRGRSLRPLGPGRGQNKEVGPGRAAWWLLGLANTGSRGEGTLLEGRVAAGEAWLCAVLRLWAAGPGALEIAEVAWWREDVTALQRGRNGDRIDPRGLAAQGCAGECTTVGVALKRNSNTRWAWRTDSNGVGALGACRGHPAVELQSC</sequence>
<evidence type="ECO:0000313" key="1">
    <source>
        <dbReference type="EMBL" id="KAJ1162260.1"/>
    </source>
</evidence>
<dbReference type="Proteomes" id="UP001066276">
    <property type="component" value="Chromosome 4_2"/>
</dbReference>
<dbReference type="AlphaFoldDB" id="A0AAV7SFB5"/>
<organism evidence="1 2">
    <name type="scientific">Pleurodeles waltl</name>
    <name type="common">Iberian ribbed newt</name>
    <dbReference type="NCBI Taxonomy" id="8319"/>
    <lineage>
        <taxon>Eukaryota</taxon>
        <taxon>Metazoa</taxon>
        <taxon>Chordata</taxon>
        <taxon>Craniata</taxon>
        <taxon>Vertebrata</taxon>
        <taxon>Euteleostomi</taxon>
        <taxon>Amphibia</taxon>
        <taxon>Batrachia</taxon>
        <taxon>Caudata</taxon>
        <taxon>Salamandroidea</taxon>
        <taxon>Salamandridae</taxon>
        <taxon>Pleurodelinae</taxon>
        <taxon>Pleurodeles</taxon>
    </lineage>
</organism>
<comment type="caution">
    <text evidence="1">The sequence shown here is derived from an EMBL/GenBank/DDBJ whole genome shotgun (WGS) entry which is preliminary data.</text>
</comment>
<dbReference type="EMBL" id="JANPWB010000008">
    <property type="protein sequence ID" value="KAJ1162260.1"/>
    <property type="molecule type" value="Genomic_DNA"/>
</dbReference>
<name>A0AAV7SFB5_PLEWA</name>